<dbReference type="AlphaFoldDB" id="A0A559IVN0"/>
<dbReference type="Pfam" id="PF00550">
    <property type="entry name" value="PP-binding"/>
    <property type="match status" value="1"/>
</dbReference>
<proteinExistence type="predicted"/>
<feature type="domain" description="Carrier" evidence="1">
    <location>
        <begin position="1"/>
        <end position="80"/>
    </location>
</feature>
<dbReference type="OrthoDB" id="677810at2"/>
<sequence>MDYRAEIRNFIGQNISLDNDDMTISDDDNYFELRFVNSLFAMQLVDFVEQKFNLTIENDELGLENFSTVNNLVALIDSKIACKGVVS</sequence>
<reference evidence="2 3" key="1">
    <citation type="submission" date="2019-07" db="EMBL/GenBank/DDBJ databases">
        <authorList>
            <person name="Kim J."/>
        </authorList>
    </citation>
    <scope>NUCLEOTIDE SEQUENCE [LARGE SCALE GENOMIC DNA]</scope>
    <source>
        <strain evidence="2 3">N4</strain>
    </source>
</reference>
<name>A0A559IVN0_9BACL</name>
<dbReference type="SUPFAM" id="SSF47336">
    <property type="entry name" value="ACP-like"/>
    <property type="match status" value="1"/>
</dbReference>
<protein>
    <submittedName>
        <fullName evidence="2">Acyl carrier protein</fullName>
    </submittedName>
</protein>
<accession>A0A559IVN0</accession>
<dbReference type="InterPro" id="IPR009081">
    <property type="entry name" value="PP-bd_ACP"/>
</dbReference>
<dbReference type="EMBL" id="VNJK01000001">
    <property type="protein sequence ID" value="TVX91674.1"/>
    <property type="molecule type" value="Genomic_DNA"/>
</dbReference>
<comment type="caution">
    <text evidence="2">The sequence shown here is derived from an EMBL/GenBank/DDBJ whole genome shotgun (WGS) entry which is preliminary data.</text>
</comment>
<organism evidence="2 3">
    <name type="scientific">Paenibacillus agilis</name>
    <dbReference type="NCBI Taxonomy" id="3020863"/>
    <lineage>
        <taxon>Bacteria</taxon>
        <taxon>Bacillati</taxon>
        <taxon>Bacillota</taxon>
        <taxon>Bacilli</taxon>
        <taxon>Bacillales</taxon>
        <taxon>Paenibacillaceae</taxon>
        <taxon>Paenibacillus</taxon>
    </lineage>
</organism>
<evidence type="ECO:0000313" key="2">
    <source>
        <dbReference type="EMBL" id="TVX91674.1"/>
    </source>
</evidence>
<dbReference type="RefSeq" id="WP_144986404.1">
    <property type="nucleotide sequence ID" value="NZ_VNJK01000001.1"/>
</dbReference>
<evidence type="ECO:0000313" key="3">
    <source>
        <dbReference type="Proteomes" id="UP000318102"/>
    </source>
</evidence>
<evidence type="ECO:0000259" key="1">
    <source>
        <dbReference type="PROSITE" id="PS50075"/>
    </source>
</evidence>
<dbReference type="InterPro" id="IPR036736">
    <property type="entry name" value="ACP-like_sf"/>
</dbReference>
<dbReference type="Gene3D" id="1.10.1200.10">
    <property type="entry name" value="ACP-like"/>
    <property type="match status" value="1"/>
</dbReference>
<gene>
    <name evidence="2" type="ORF">FPZ44_00540</name>
</gene>
<keyword evidence="3" id="KW-1185">Reference proteome</keyword>
<dbReference type="PROSITE" id="PS50075">
    <property type="entry name" value="CARRIER"/>
    <property type="match status" value="1"/>
</dbReference>
<dbReference type="Proteomes" id="UP000318102">
    <property type="component" value="Unassembled WGS sequence"/>
</dbReference>